<keyword evidence="2" id="KW-1185">Reference proteome</keyword>
<dbReference type="InterPro" id="IPR023159">
    <property type="entry name" value="SO1590-like_sf"/>
</dbReference>
<dbReference type="RefSeq" id="WP_153240195.1">
    <property type="nucleotide sequence ID" value="NZ_CP036422.1"/>
</dbReference>
<name>A0A5P9NMP9_9GAMM</name>
<dbReference type="Proteomes" id="UP000326287">
    <property type="component" value="Chromosome"/>
</dbReference>
<dbReference type="InterPro" id="IPR021607">
    <property type="entry name" value="DUF3224"/>
</dbReference>
<dbReference type="EMBL" id="CP036422">
    <property type="protein sequence ID" value="QFU77057.1"/>
    <property type="molecule type" value="Genomic_DNA"/>
</dbReference>
<dbReference type="SUPFAM" id="SSF159238">
    <property type="entry name" value="SO1590-like"/>
    <property type="match status" value="1"/>
</dbReference>
<gene>
    <name evidence="1" type="ORF">EY643_16145</name>
</gene>
<dbReference type="OrthoDB" id="69764at2"/>
<evidence type="ECO:0000313" key="1">
    <source>
        <dbReference type="EMBL" id="QFU77057.1"/>
    </source>
</evidence>
<dbReference type="AlphaFoldDB" id="A0A5P9NMP9"/>
<organism evidence="1 2">
    <name type="scientific">Halioglobus maricola</name>
    <dbReference type="NCBI Taxonomy" id="2601894"/>
    <lineage>
        <taxon>Bacteria</taxon>
        <taxon>Pseudomonadati</taxon>
        <taxon>Pseudomonadota</taxon>
        <taxon>Gammaproteobacteria</taxon>
        <taxon>Cellvibrionales</taxon>
        <taxon>Halieaceae</taxon>
        <taxon>Halioglobus</taxon>
    </lineage>
</organism>
<dbReference type="Gene3D" id="2.40.350.10">
    <property type="entry name" value="SO1590-like"/>
    <property type="match status" value="1"/>
</dbReference>
<reference evidence="1 2" key="1">
    <citation type="submission" date="2019-02" db="EMBL/GenBank/DDBJ databases">
        <authorList>
            <person name="Li S.-H."/>
        </authorList>
    </citation>
    <scope>NUCLEOTIDE SEQUENCE [LARGE SCALE GENOMIC DNA]</scope>
    <source>
        <strain evidence="1 2">IMCC14385</strain>
    </source>
</reference>
<sequence>MATEGKFEVTLEPQQDVAAPAGRMSMRKVYSGGLVGTALGQMISKRTEAGESVYSAVEEFDGALDGKTGGFSLFHVGRMSSAGQSLEVTVVAGSGRGDLEGIGGHMTIIQEGGEHRYVFDYIV</sequence>
<protein>
    <submittedName>
        <fullName evidence="1">DUF3224 domain-containing protein</fullName>
    </submittedName>
</protein>
<proteinExistence type="predicted"/>
<dbReference type="Pfam" id="PF11528">
    <property type="entry name" value="DUF3224"/>
    <property type="match status" value="1"/>
</dbReference>
<accession>A0A5P9NMP9</accession>
<evidence type="ECO:0000313" key="2">
    <source>
        <dbReference type="Proteomes" id="UP000326287"/>
    </source>
</evidence>
<dbReference type="KEGG" id="halc:EY643_16145"/>